<name>K0NQZ0_DESTT</name>
<dbReference type="RefSeq" id="WP_014958546.1">
    <property type="nucleotide sequence ID" value="NC_018645.1"/>
</dbReference>
<dbReference type="AlphaFoldDB" id="K0NQZ0"/>
<dbReference type="Gene3D" id="3.20.20.150">
    <property type="entry name" value="Divalent-metal-dependent TIM barrel enzymes"/>
    <property type="match status" value="1"/>
</dbReference>
<accession>K0NQZ0</accession>
<keyword evidence="2" id="KW-0413">Isomerase</keyword>
<reference evidence="2 3" key="1">
    <citation type="journal article" date="2013" name="Environ. Microbiol.">
        <title>Complete genome, catabolic sub-proteomes and key-metabolites of Desulfobacula toluolica Tol2, a marine, aromatic compound-degrading, sulfate-reducing bacterium.</title>
        <authorList>
            <person name="Wohlbrand L."/>
            <person name="Jacob J.H."/>
            <person name="Kube M."/>
            <person name="Mussmann M."/>
            <person name="Jarling R."/>
            <person name="Beck A."/>
            <person name="Amann R."/>
            <person name="Wilkes H."/>
            <person name="Reinhardt R."/>
            <person name="Rabus R."/>
        </authorList>
    </citation>
    <scope>NUCLEOTIDE SEQUENCE [LARGE SCALE GENOMIC DNA]</scope>
    <source>
        <strain evidence="3">DSM 7467 / Tol2</strain>
    </source>
</reference>
<proteinExistence type="predicted"/>
<dbReference type="SUPFAM" id="SSF51658">
    <property type="entry name" value="Xylose isomerase-like"/>
    <property type="match status" value="1"/>
</dbReference>
<gene>
    <name evidence="2" type="ordered locus">TOL2_C31990</name>
</gene>
<dbReference type="PANTHER" id="PTHR12110">
    <property type="entry name" value="HYDROXYPYRUVATE ISOMERASE"/>
    <property type="match status" value="1"/>
</dbReference>
<dbReference type="InterPro" id="IPR050312">
    <property type="entry name" value="IolE/XylAMocC-like"/>
</dbReference>
<dbReference type="InterPro" id="IPR013022">
    <property type="entry name" value="Xyl_isomerase-like_TIM-brl"/>
</dbReference>
<dbReference type="PATRIC" id="fig|651182.5.peg.3781"/>
<dbReference type="EMBL" id="FO203503">
    <property type="protein sequence ID" value="CCK81357.1"/>
    <property type="molecule type" value="Genomic_DNA"/>
</dbReference>
<evidence type="ECO:0000313" key="2">
    <source>
        <dbReference type="EMBL" id="CCK81357.1"/>
    </source>
</evidence>
<dbReference type="KEGG" id="dto:TOL2_C31990"/>
<dbReference type="HOGENOM" id="CLU_050006_0_0_7"/>
<organism evidence="2 3">
    <name type="scientific">Desulfobacula toluolica (strain DSM 7467 / Tol2)</name>
    <dbReference type="NCBI Taxonomy" id="651182"/>
    <lineage>
        <taxon>Bacteria</taxon>
        <taxon>Pseudomonadati</taxon>
        <taxon>Thermodesulfobacteriota</taxon>
        <taxon>Desulfobacteria</taxon>
        <taxon>Desulfobacterales</taxon>
        <taxon>Desulfobacteraceae</taxon>
        <taxon>Desulfobacula</taxon>
    </lineage>
</organism>
<dbReference type="InterPro" id="IPR036237">
    <property type="entry name" value="Xyl_isomerase-like_sf"/>
</dbReference>
<sequence length="305" mass="34822">MNRIGSKIDEVRIDGCMDKFQTDLEEIKTMGIHAIELPVHGLDAIINGKLHQRRVQEILGILKEFDFQYSVHAPNPLNLMDKENPDLHSDVLLASLEFAQQAGATVVVVHPGRFIPEEWFGLSSVPSISQKQKNDLLEQEALLLQTIADQYPDIIIAMENARPYLNQSPYTYAEFILDLKHQVLCINKENVKINLDLGHLYMTSTFYNYDPVKAVLNIKDLIAHTHIHDNFGGVVNHYEKQQTHQIPFGKGDSHMPVGWGKIPIAHIMEIILPEYKGLLMMELRSRYFNHIKESAENLSAMLEHI</sequence>
<evidence type="ECO:0000313" key="3">
    <source>
        <dbReference type="Proteomes" id="UP000007347"/>
    </source>
</evidence>
<dbReference type="Proteomes" id="UP000007347">
    <property type="component" value="Chromosome"/>
</dbReference>
<dbReference type="STRING" id="651182.TOL2_C31990"/>
<dbReference type="Pfam" id="PF01261">
    <property type="entry name" value="AP_endonuc_2"/>
    <property type="match status" value="1"/>
</dbReference>
<dbReference type="OrthoDB" id="127676at2"/>
<dbReference type="GO" id="GO:0016853">
    <property type="term" value="F:isomerase activity"/>
    <property type="evidence" value="ECO:0007669"/>
    <property type="project" value="UniProtKB-KW"/>
</dbReference>
<keyword evidence="3" id="KW-1185">Reference proteome</keyword>
<evidence type="ECO:0000259" key="1">
    <source>
        <dbReference type="Pfam" id="PF01261"/>
    </source>
</evidence>
<feature type="domain" description="Xylose isomerase-like TIM barrel" evidence="1">
    <location>
        <begin position="25"/>
        <end position="298"/>
    </location>
</feature>
<protein>
    <submittedName>
        <fullName evidence="2">Xylose isomerase domain protein, TIM barrel</fullName>
    </submittedName>
</protein>